<protein>
    <recommendedName>
        <fullName evidence="5">3-dehydroquinate dehydratase</fullName>
        <shortName evidence="5">3-dehydroquinase</shortName>
        <ecNumber evidence="5">4.2.1.10</ecNumber>
    </recommendedName>
    <alternativeName>
        <fullName evidence="5">Type I DHQase</fullName>
    </alternativeName>
    <alternativeName>
        <fullName evidence="5">Type I dehydroquinase</fullName>
        <shortName evidence="5">DHQ1</shortName>
    </alternativeName>
</protein>
<feature type="active site" description="Proton donor/acceptor" evidence="5">
    <location>
        <position position="131"/>
    </location>
</feature>
<dbReference type="Pfam" id="PF01487">
    <property type="entry name" value="DHquinase_I"/>
    <property type="match status" value="1"/>
</dbReference>
<evidence type="ECO:0000256" key="4">
    <source>
        <dbReference type="ARBA" id="ARBA00023270"/>
    </source>
</evidence>
<dbReference type="RefSeq" id="WP_096920735.1">
    <property type="nucleotide sequence ID" value="NZ_CABJDW020000018.1"/>
</dbReference>
<dbReference type="Gene3D" id="3.20.20.70">
    <property type="entry name" value="Aldolase class I"/>
    <property type="match status" value="1"/>
</dbReference>
<feature type="binding site" evidence="5">
    <location>
        <position position="223"/>
    </location>
    <ligand>
        <name>3-dehydroquinate</name>
        <dbReference type="ChEBI" id="CHEBI:32364"/>
    </ligand>
</feature>
<feature type="binding site" evidence="5">
    <location>
        <position position="200"/>
    </location>
    <ligand>
        <name>3-dehydroquinate</name>
        <dbReference type="ChEBI" id="CHEBI:32364"/>
    </ligand>
</feature>
<dbReference type="KEGG" id="emt:CPZ25_015975"/>
<keyword evidence="2 5" id="KW-0057">Aromatic amino acid biosynthesis</keyword>
<keyword evidence="5" id="KW-0028">Amino-acid biosynthesis</keyword>
<dbReference type="Proteomes" id="UP000218387">
    <property type="component" value="Chromosome"/>
</dbReference>
<dbReference type="GO" id="GO:0008652">
    <property type="term" value="P:amino acid biosynthetic process"/>
    <property type="evidence" value="ECO:0007669"/>
    <property type="project" value="UniProtKB-KW"/>
</dbReference>
<accession>A0A4P9CAX8</accession>
<dbReference type="InterPro" id="IPR050146">
    <property type="entry name" value="Type-I_3-dehydroquinase"/>
</dbReference>
<evidence type="ECO:0000256" key="5">
    <source>
        <dbReference type="HAMAP-Rule" id="MF_00214"/>
    </source>
</evidence>
<dbReference type="PROSITE" id="PS01028">
    <property type="entry name" value="DEHYDROQUINASE_I"/>
    <property type="match status" value="1"/>
</dbReference>
<organism evidence="6 7">
    <name type="scientific">Eubacterium maltosivorans</name>
    <dbReference type="NCBI Taxonomy" id="2041044"/>
    <lineage>
        <taxon>Bacteria</taxon>
        <taxon>Bacillati</taxon>
        <taxon>Bacillota</taxon>
        <taxon>Clostridia</taxon>
        <taxon>Eubacteriales</taxon>
        <taxon>Eubacteriaceae</taxon>
        <taxon>Eubacterium</taxon>
    </lineage>
</organism>
<dbReference type="CDD" id="cd00502">
    <property type="entry name" value="DHQase_I"/>
    <property type="match status" value="1"/>
</dbReference>
<feature type="binding site" evidence="5">
    <location>
        <position position="70"/>
    </location>
    <ligand>
        <name>3-dehydroquinate</name>
        <dbReference type="ChEBI" id="CHEBI:32364"/>
    </ligand>
</feature>
<dbReference type="EMBL" id="CP029487">
    <property type="protein sequence ID" value="QCT72759.1"/>
    <property type="molecule type" value="Genomic_DNA"/>
</dbReference>
<evidence type="ECO:0000313" key="7">
    <source>
        <dbReference type="Proteomes" id="UP000218387"/>
    </source>
</evidence>
<comment type="similarity">
    <text evidence="5">Belongs to the type-I 3-dehydroquinase family.</text>
</comment>
<dbReference type="GO" id="GO:0009423">
    <property type="term" value="P:chorismate biosynthetic process"/>
    <property type="evidence" value="ECO:0007669"/>
    <property type="project" value="UniProtKB-UniRule"/>
</dbReference>
<dbReference type="InterPro" id="IPR018508">
    <property type="entry name" value="3-dehydroquinate_DH_AS"/>
</dbReference>
<feature type="binding site" evidence="5">
    <location>
        <position position="219"/>
    </location>
    <ligand>
        <name>3-dehydroquinate</name>
        <dbReference type="ChEBI" id="CHEBI:32364"/>
    </ligand>
</feature>
<dbReference type="EC" id="4.2.1.10" evidence="5"/>
<dbReference type="AlphaFoldDB" id="A0A4P9CAX8"/>
<dbReference type="GO" id="GO:0003855">
    <property type="term" value="F:3-dehydroquinate dehydratase activity"/>
    <property type="evidence" value="ECO:0007669"/>
    <property type="project" value="UniProtKB-UniRule"/>
</dbReference>
<dbReference type="InterPro" id="IPR001381">
    <property type="entry name" value="DHquinase_I"/>
</dbReference>
<evidence type="ECO:0000256" key="1">
    <source>
        <dbReference type="ARBA" id="ARBA00001864"/>
    </source>
</evidence>
<feature type="binding site" evidence="5">
    <location>
        <begin position="37"/>
        <end position="39"/>
    </location>
    <ligand>
        <name>3-dehydroquinate</name>
        <dbReference type="ChEBI" id="CHEBI:32364"/>
    </ligand>
</feature>
<dbReference type="PANTHER" id="PTHR43699:SF1">
    <property type="entry name" value="3-DEHYDROQUINATE DEHYDRATASE"/>
    <property type="match status" value="1"/>
</dbReference>
<dbReference type="InterPro" id="IPR013785">
    <property type="entry name" value="Aldolase_TIM"/>
</dbReference>
<dbReference type="FunFam" id="3.20.20.70:FF:000047">
    <property type="entry name" value="3-dehydroquinate dehydratase"/>
    <property type="match status" value="1"/>
</dbReference>
<dbReference type="SUPFAM" id="SSF51569">
    <property type="entry name" value="Aldolase"/>
    <property type="match status" value="1"/>
</dbReference>
<proteinExistence type="inferred from homology"/>
<comment type="function">
    <text evidence="5">Involved in the third step of the chorismate pathway, which leads to the biosynthesis of aromatic amino acids. Catalyzes the cis-dehydration of 3-dehydroquinate (DHQ) and introduces the first double bond of the aromatic ring to yield 3-dehydroshikimate.</text>
</comment>
<evidence type="ECO:0000256" key="3">
    <source>
        <dbReference type="ARBA" id="ARBA00023239"/>
    </source>
</evidence>
<evidence type="ECO:0000256" key="2">
    <source>
        <dbReference type="ARBA" id="ARBA00023141"/>
    </source>
</evidence>
<comment type="subunit">
    <text evidence="5">Homodimer.</text>
</comment>
<sequence length="238" mass="27189">MLSKNQFVTCIPLVSDNEEDLYREIDEALAQKPDYLEWRRDYFLEDDYEQERRILRKIRNLGVSLIYTFRDVKEGGFRHVLNEDRWKHIANAAKSNAVTYIDVELNSSEEYFEAVRQVVKSTQSRLMVSYHDFDKTGAYDEIISILDRMSEKGADAFKLALYARDKVDFKTASAAGGTYSLKTDKPMIMISMGEEGRLSRILPEVMGGCLTFASGVKATAPGQITLEDILKLRETLGL</sequence>
<name>A0A4P9CAX8_EUBML</name>
<dbReference type="GO" id="GO:0009073">
    <property type="term" value="P:aromatic amino acid family biosynthetic process"/>
    <property type="evidence" value="ECO:0007669"/>
    <property type="project" value="UniProtKB-KW"/>
</dbReference>
<reference evidence="6 7" key="1">
    <citation type="submission" date="2018-05" db="EMBL/GenBank/DDBJ databases">
        <title>Genome comparison of Eubacterium sp.</title>
        <authorList>
            <person name="Feng Y."/>
            <person name="Sanchez-Andrea I."/>
            <person name="Stams A.J.M."/>
            <person name="De Vos W.M."/>
        </authorList>
    </citation>
    <scope>NUCLEOTIDE SEQUENCE [LARGE SCALE GENOMIC DNA]</scope>
    <source>
        <strain evidence="6 7">YI</strain>
    </source>
</reference>
<keyword evidence="4 5" id="KW-0704">Schiff base</keyword>
<dbReference type="GO" id="GO:0046279">
    <property type="term" value="P:3,4-dihydroxybenzoate biosynthetic process"/>
    <property type="evidence" value="ECO:0007669"/>
    <property type="project" value="TreeGrafter"/>
</dbReference>
<dbReference type="NCBIfam" id="TIGR01093">
    <property type="entry name" value="aroD"/>
    <property type="match status" value="1"/>
</dbReference>
<keyword evidence="7" id="KW-1185">Reference proteome</keyword>
<keyword evidence="3 5" id="KW-0456">Lyase</keyword>
<dbReference type="PANTHER" id="PTHR43699">
    <property type="entry name" value="3-DEHYDROQUINATE DEHYDRATASE"/>
    <property type="match status" value="1"/>
</dbReference>
<dbReference type="UniPathway" id="UPA00053">
    <property type="reaction ID" value="UER00086"/>
</dbReference>
<gene>
    <name evidence="5 6" type="primary">aroD</name>
    <name evidence="6" type="ORF">CPZ25_015975</name>
</gene>
<dbReference type="HAMAP" id="MF_00214">
    <property type="entry name" value="AroD"/>
    <property type="match status" value="1"/>
</dbReference>
<comment type="catalytic activity">
    <reaction evidence="1 5">
        <text>3-dehydroquinate = 3-dehydroshikimate + H2O</text>
        <dbReference type="Rhea" id="RHEA:21096"/>
        <dbReference type="ChEBI" id="CHEBI:15377"/>
        <dbReference type="ChEBI" id="CHEBI:16630"/>
        <dbReference type="ChEBI" id="CHEBI:32364"/>
        <dbReference type="EC" id="4.2.1.10"/>
    </reaction>
</comment>
<evidence type="ECO:0000313" key="6">
    <source>
        <dbReference type="EMBL" id="QCT72759.1"/>
    </source>
</evidence>
<comment type="caution">
    <text evidence="5">Lacks conserved residue(s) required for the propagation of feature annotation.</text>
</comment>
<comment type="pathway">
    <text evidence="5">Metabolic intermediate biosynthesis; chorismate biosynthesis; chorismate from D-erythrose 4-phosphate and phosphoenolpyruvate: step 3/7.</text>
</comment>
<feature type="active site" description="Schiff-base intermediate with substrate" evidence="5">
    <location>
        <position position="158"/>
    </location>
</feature>